<sequence>MFAGAWARGGGPEPRVVAWRDVLGGGPVPVPEGGLVRVDSPGEDAATDAMLRGPGEPSRVGGGARWYRGFMAGLEAVRDAVARTPGARLLGDAGEIGVMFDKRVCHARLEAAGVPVPPALPGPPVTGYGELRERLGAAGWGRVFVKPAHGSSASGVIALQVNGDRVRAVTSAALDRPSPPGGPAAYNSLKVRVYGDHADVGTLVELLAPDGLHVERWFPKAGIGGRVFDLRVVVVAGTPTHAVVRASRTPMTNLHLGGVRGDLAAVRARLGEDGWARALDVCARAAACFPGSLAVGVDLMVGANWRDLAVAEVNAFGDLLPGLTGLDGSGAEGLDTYGAQVAAITAGRYGGAPVRPAAAGTGG</sequence>
<comment type="caution">
    <text evidence="1">The sequence shown here is derived from an EMBL/GenBank/DDBJ whole genome shotgun (WGS) entry which is preliminary data.</text>
</comment>
<dbReference type="OrthoDB" id="9789963at2"/>
<dbReference type="SUPFAM" id="SSF56059">
    <property type="entry name" value="Glutathione synthetase ATP-binding domain-like"/>
    <property type="match status" value="1"/>
</dbReference>
<dbReference type="Gene3D" id="3.30.470.20">
    <property type="entry name" value="ATP-grasp fold, B domain"/>
    <property type="match status" value="1"/>
</dbReference>
<gene>
    <name evidence="1" type="ORF">D5H75_24855</name>
</gene>
<evidence type="ECO:0000313" key="1">
    <source>
        <dbReference type="EMBL" id="RJL30181.1"/>
    </source>
</evidence>
<dbReference type="InterPro" id="IPR047778">
    <property type="entry name" value="STM4014-like"/>
</dbReference>
<keyword evidence="2" id="KW-1185">Reference proteome</keyword>
<accession>A0A3A4AMI8</accession>
<dbReference type="Proteomes" id="UP000265768">
    <property type="component" value="Unassembled WGS sequence"/>
</dbReference>
<evidence type="ECO:0008006" key="3">
    <source>
        <dbReference type="Google" id="ProtNLM"/>
    </source>
</evidence>
<dbReference type="NCBIfam" id="NF038074">
    <property type="entry name" value="fam_STM4014"/>
    <property type="match status" value="1"/>
</dbReference>
<protein>
    <recommendedName>
        <fullName evidence="3">ATP-grasp domain-containing protein</fullName>
    </recommendedName>
</protein>
<proteinExistence type="predicted"/>
<evidence type="ECO:0000313" key="2">
    <source>
        <dbReference type="Proteomes" id="UP000265768"/>
    </source>
</evidence>
<dbReference type="AlphaFoldDB" id="A0A3A4AMI8"/>
<organism evidence="1 2">
    <name type="scientific">Bailinhaonella thermotolerans</name>
    <dbReference type="NCBI Taxonomy" id="1070861"/>
    <lineage>
        <taxon>Bacteria</taxon>
        <taxon>Bacillati</taxon>
        <taxon>Actinomycetota</taxon>
        <taxon>Actinomycetes</taxon>
        <taxon>Streptosporangiales</taxon>
        <taxon>Streptosporangiaceae</taxon>
        <taxon>Bailinhaonella</taxon>
    </lineage>
</organism>
<reference evidence="1 2" key="1">
    <citation type="submission" date="2018-09" db="EMBL/GenBank/DDBJ databases">
        <title>YIM 75507 draft genome.</title>
        <authorList>
            <person name="Tang S."/>
            <person name="Feng Y."/>
        </authorList>
    </citation>
    <scope>NUCLEOTIDE SEQUENCE [LARGE SCALE GENOMIC DNA]</scope>
    <source>
        <strain evidence="1 2">YIM 75507</strain>
    </source>
</reference>
<name>A0A3A4AMI8_9ACTN</name>
<dbReference type="EMBL" id="QZEY01000010">
    <property type="protein sequence ID" value="RJL30181.1"/>
    <property type="molecule type" value="Genomic_DNA"/>
</dbReference>